<dbReference type="SUPFAM" id="SSF54506">
    <property type="entry name" value="Diaminopimelate epimerase-like"/>
    <property type="match status" value="2"/>
</dbReference>
<evidence type="ECO:0000313" key="4">
    <source>
        <dbReference type="Proteomes" id="UP001305606"/>
    </source>
</evidence>
<evidence type="ECO:0000256" key="2">
    <source>
        <dbReference type="SAM" id="MobiDB-lite"/>
    </source>
</evidence>
<gene>
    <name evidence="3" type="ORF">PS467_40930</name>
</gene>
<dbReference type="Gene3D" id="3.10.310.10">
    <property type="entry name" value="Diaminopimelate Epimerase, Chain A, domain 1"/>
    <property type="match status" value="2"/>
</dbReference>
<dbReference type="PANTHER" id="PTHR33442:SF5">
    <property type="entry name" value="BIFUNCTIONAL TRANS-3-HYDROXY-L-PROLINE DEHYDRATASE_2-EPIMERASE"/>
    <property type="match status" value="1"/>
</dbReference>
<sequence length="133" mass="14042">MRSRRTFHAVDSPAEAMPTSLAVGGVGTIPGATMAERRLWFMADGNDVRTQLMYEPRGHAAMSGATPQPPTRPDADDGVVNESFTGTRSTGRLLGTMGGRPAVLASITGRTWVTGSSQFHLDPTDPFPAGSLL</sequence>
<protein>
    <submittedName>
        <fullName evidence="3">Proline racemase family protein</fullName>
    </submittedName>
</protein>
<dbReference type="EMBL" id="CP117522">
    <property type="protein sequence ID" value="WNF01263.1"/>
    <property type="molecule type" value="Genomic_DNA"/>
</dbReference>
<dbReference type="Proteomes" id="UP001305606">
    <property type="component" value="Chromosome"/>
</dbReference>
<dbReference type="Pfam" id="PF05544">
    <property type="entry name" value="Pro_racemase"/>
    <property type="match status" value="1"/>
</dbReference>
<feature type="compositionally biased region" description="Low complexity" evidence="2">
    <location>
        <begin position="85"/>
        <end position="95"/>
    </location>
</feature>
<reference evidence="3 4" key="1">
    <citation type="submission" date="2023-02" db="EMBL/GenBank/DDBJ databases">
        <title>Streptomyces sp. SCA4-21 with antifungal activity against Fusarium oxysporum f. sp. cubense, Streptomyces sp. SCA2-17 with antifungal activity against Fusarium oxysporum f. sp. cubense.</title>
        <authorList>
            <person name="Qi D."/>
        </authorList>
    </citation>
    <scope>NUCLEOTIDE SEQUENCE [LARGE SCALE GENOMIC DNA]</scope>
    <source>
        <strain evidence="3 4">SCA4-21</strain>
    </source>
</reference>
<feature type="region of interest" description="Disordered" evidence="2">
    <location>
        <begin position="59"/>
        <end position="97"/>
    </location>
</feature>
<proteinExistence type="inferred from homology"/>
<keyword evidence="4" id="KW-1185">Reference proteome</keyword>
<organism evidence="3 4">
    <name type="scientific">Streptomyces luomodiensis</name>
    <dbReference type="NCBI Taxonomy" id="3026192"/>
    <lineage>
        <taxon>Bacteria</taxon>
        <taxon>Bacillati</taxon>
        <taxon>Actinomycetota</taxon>
        <taxon>Actinomycetes</taxon>
        <taxon>Kitasatosporales</taxon>
        <taxon>Streptomycetaceae</taxon>
        <taxon>Streptomyces</taxon>
    </lineage>
</organism>
<evidence type="ECO:0000256" key="1">
    <source>
        <dbReference type="ARBA" id="ARBA00007529"/>
    </source>
</evidence>
<comment type="similarity">
    <text evidence="1">Belongs to the proline racemase family.</text>
</comment>
<name>A0ABY9V8P4_9ACTN</name>
<accession>A0ABY9V8P4</accession>
<dbReference type="PANTHER" id="PTHR33442">
    <property type="entry name" value="TRANS-3-HYDROXY-L-PROLINE DEHYDRATASE"/>
    <property type="match status" value="1"/>
</dbReference>
<dbReference type="InterPro" id="IPR008794">
    <property type="entry name" value="Pro_racemase_fam"/>
</dbReference>
<evidence type="ECO:0000313" key="3">
    <source>
        <dbReference type="EMBL" id="WNF01263.1"/>
    </source>
</evidence>